<feature type="region of interest" description="Disordered" evidence="1">
    <location>
        <begin position="55"/>
        <end position="79"/>
    </location>
</feature>
<keyword evidence="3" id="KW-1185">Reference proteome</keyword>
<evidence type="ECO:0000313" key="2">
    <source>
        <dbReference type="EMBL" id="MFC3266028.1"/>
    </source>
</evidence>
<dbReference type="Proteomes" id="UP001595536">
    <property type="component" value="Unassembled WGS sequence"/>
</dbReference>
<gene>
    <name evidence="2" type="ORF">ACFOEX_06655</name>
</gene>
<organism evidence="2 3">
    <name type="scientific">Camelimonas abortus</name>
    <dbReference type="NCBI Taxonomy" id="1017184"/>
    <lineage>
        <taxon>Bacteria</taxon>
        <taxon>Pseudomonadati</taxon>
        <taxon>Pseudomonadota</taxon>
        <taxon>Alphaproteobacteria</taxon>
        <taxon>Hyphomicrobiales</taxon>
        <taxon>Chelatococcaceae</taxon>
        <taxon>Camelimonas</taxon>
    </lineage>
</organism>
<dbReference type="Pfam" id="PF08238">
    <property type="entry name" value="Sel1"/>
    <property type="match status" value="6"/>
</dbReference>
<dbReference type="SMART" id="SM00671">
    <property type="entry name" value="SEL1"/>
    <property type="match status" value="6"/>
</dbReference>
<accession>A0ABV7LFV2</accession>
<feature type="compositionally biased region" description="Low complexity" evidence="1">
    <location>
        <begin position="60"/>
        <end position="78"/>
    </location>
</feature>
<evidence type="ECO:0000256" key="1">
    <source>
        <dbReference type="SAM" id="MobiDB-lite"/>
    </source>
</evidence>
<dbReference type="PANTHER" id="PTHR11102:SF160">
    <property type="entry name" value="ERAD-ASSOCIATED E3 UBIQUITIN-PROTEIN LIGASE COMPONENT HRD3"/>
    <property type="match status" value="1"/>
</dbReference>
<sequence length="404" mass="42456">MNFRGVSDRAGRLALAGALVIAAGWSGGPALAQPARQTPEGVEVPVLPEGPLRMPRPSLQPGQPGAPAFAQPQEEPAPTRGERFIPGPILQNAVDAGLNETREAEKNGGHRPAAKAGGAAPPGADLAFGAFQRGYFLTAVREAEARIRANPRDGAAATLLGALYEQGLGPHLDLAKAAEWYRRGAEAGDPAATFALAMMLLQGRGVDQNAAEGRKLLEKAAAAGYSQACYNLALLRLNEGDPKSDEAAVALLRQAARQELPEAQYLLATLYRQGRGVIADDIRATALLRRAGANGLLAAEIEYAIALFNGNGVHKDEKGAARLFLKAALLGNALAQNRLARLLAVGRGVERNLVEAAGWHLVAAGQGLADPWLDETLKRLTPAERARAEAFAAAHREPLLFPPS</sequence>
<name>A0ABV7LFV2_9HYPH</name>
<proteinExistence type="predicted"/>
<dbReference type="RefSeq" id="WP_376831483.1">
    <property type="nucleotide sequence ID" value="NZ_JBHLWR010000006.1"/>
</dbReference>
<dbReference type="InterPro" id="IPR050767">
    <property type="entry name" value="Sel1_AlgK"/>
</dbReference>
<dbReference type="SUPFAM" id="SSF81901">
    <property type="entry name" value="HCP-like"/>
    <property type="match status" value="1"/>
</dbReference>
<evidence type="ECO:0000313" key="3">
    <source>
        <dbReference type="Proteomes" id="UP001595536"/>
    </source>
</evidence>
<dbReference type="EMBL" id="JBHRUV010000029">
    <property type="protein sequence ID" value="MFC3266028.1"/>
    <property type="molecule type" value="Genomic_DNA"/>
</dbReference>
<reference evidence="3" key="1">
    <citation type="journal article" date="2019" name="Int. J. Syst. Evol. Microbiol.">
        <title>The Global Catalogue of Microorganisms (GCM) 10K type strain sequencing project: providing services to taxonomists for standard genome sequencing and annotation.</title>
        <authorList>
            <consortium name="The Broad Institute Genomics Platform"/>
            <consortium name="The Broad Institute Genome Sequencing Center for Infectious Disease"/>
            <person name="Wu L."/>
            <person name="Ma J."/>
        </authorList>
    </citation>
    <scope>NUCLEOTIDE SEQUENCE [LARGE SCALE GENOMIC DNA]</scope>
    <source>
        <strain evidence="3">CCM 7941</strain>
    </source>
</reference>
<dbReference type="Gene3D" id="1.25.40.10">
    <property type="entry name" value="Tetratricopeptide repeat domain"/>
    <property type="match status" value="2"/>
</dbReference>
<comment type="caution">
    <text evidence="2">The sequence shown here is derived from an EMBL/GenBank/DDBJ whole genome shotgun (WGS) entry which is preliminary data.</text>
</comment>
<dbReference type="InterPro" id="IPR011990">
    <property type="entry name" value="TPR-like_helical_dom_sf"/>
</dbReference>
<dbReference type="PANTHER" id="PTHR11102">
    <property type="entry name" value="SEL-1-LIKE PROTEIN"/>
    <property type="match status" value="1"/>
</dbReference>
<protein>
    <submittedName>
        <fullName evidence="2">Tetratricopeptide repeat protein</fullName>
    </submittedName>
</protein>
<dbReference type="InterPro" id="IPR006597">
    <property type="entry name" value="Sel1-like"/>
</dbReference>